<keyword evidence="4" id="KW-0548">Nucleotidyltransferase</keyword>
<dbReference type="InterPro" id="IPR056924">
    <property type="entry name" value="SH3_Tf2-1"/>
</dbReference>
<dbReference type="Pfam" id="PF17921">
    <property type="entry name" value="Integrase_H2C2"/>
    <property type="match status" value="1"/>
</dbReference>
<feature type="domain" description="Reverse transcriptase" evidence="1">
    <location>
        <begin position="5"/>
        <end position="78"/>
    </location>
</feature>
<dbReference type="InterPro" id="IPR053134">
    <property type="entry name" value="RNA-dir_DNA_polymerase"/>
</dbReference>
<evidence type="ECO:0000259" key="1">
    <source>
        <dbReference type="Pfam" id="PF00078"/>
    </source>
</evidence>
<dbReference type="InterPro" id="IPR000477">
    <property type="entry name" value="RT_dom"/>
</dbReference>
<keyword evidence="4" id="KW-0695">RNA-directed DNA polymerase</keyword>
<dbReference type="Gene3D" id="1.10.340.70">
    <property type="match status" value="1"/>
</dbReference>
<feature type="domain" description="Integrase zinc-binding" evidence="2">
    <location>
        <begin position="167"/>
        <end position="215"/>
    </location>
</feature>
<feature type="domain" description="Tf2-1-like SH3-like" evidence="3">
    <location>
        <begin position="241"/>
        <end position="306"/>
    </location>
</feature>
<dbReference type="PANTHER" id="PTHR24559">
    <property type="entry name" value="TRANSPOSON TY3-I GAG-POL POLYPROTEIN"/>
    <property type="match status" value="1"/>
</dbReference>
<dbReference type="InterPro" id="IPR043502">
    <property type="entry name" value="DNA/RNA_pol_sf"/>
</dbReference>
<sequence>MDELLDELTGSSNFLKIDLRSSYHLIRIAKADIHKTAFRTIDGNFEFIVILFGLTNVPPTFQVAMNDLLRPFLRSFEIHFKPGRENVVADALSRLPEPSLASLAALSFFKTAVVNQLQHFFASTAVGRVLLQKFRADSKMQHFFLERGGIQYHHNILFIPPNLGITSSLLTEFHSSPVRGHLGTKATLALLLESLYLLGMLANVKKFVRPSYSCLRLTCGGPSIIWFNKSTPSGLTEFHEGDWVFLKLQPYCQVPMQRRTLQKLAHRYFGPFRVLRCIGVVAYKLKLPPMVRIHTVFHVSMVKPCHGSPRDHIFPFLSTPGDSLLLLHLLKFMLIALCIPRLGLGVKSWLIGMDKKLLTAPGNFLTILW</sequence>
<reference evidence="4" key="2">
    <citation type="journal article" date="2024" name="Plant">
        <title>Genomic evolution and insights into agronomic trait innovations of Sesamum species.</title>
        <authorList>
            <person name="Miao H."/>
            <person name="Wang L."/>
            <person name="Qu L."/>
            <person name="Liu H."/>
            <person name="Sun Y."/>
            <person name="Le M."/>
            <person name="Wang Q."/>
            <person name="Wei S."/>
            <person name="Zheng Y."/>
            <person name="Lin W."/>
            <person name="Duan Y."/>
            <person name="Cao H."/>
            <person name="Xiong S."/>
            <person name="Wang X."/>
            <person name="Wei L."/>
            <person name="Li C."/>
            <person name="Ma Q."/>
            <person name="Ju M."/>
            <person name="Zhao R."/>
            <person name="Li G."/>
            <person name="Mu C."/>
            <person name="Tian Q."/>
            <person name="Mei H."/>
            <person name="Zhang T."/>
            <person name="Gao T."/>
            <person name="Zhang H."/>
        </authorList>
    </citation>
    <scope>NUCLEOTIDE SEQUENCE</scope>
    <source>
        <strain evidence="4">KEN1</strain>
    </source>
</reference>
<comment type="caution">
    <text evidence="4">The sequence shown here is derived from an EMBL/GenBank/DDBJ whole genome shotgun (WGS) entry which is preliminary data.</text>
</comment>
<dbReference type="Pfam" id="PF00078">
    <property type="entry name" value="RVT_1"/>
    <property type="match status" value="1"/>
</dbReference>
<dbReference type="Gene3D" id="3.10.10.10">
    <property type="entry name" value="HIV Type 1 Reverse Transcriptase, subunit A, domain 1"/>
    <property type="match status" value="1"/>
</dbReference>
<evidence type="ECO:0000259" key="2">
    <source>
        <dbReference type="Pfam" id="PF17921"/>
    </source>
</evidence>
<proteinExistence type="predicted"/>
<dbReference type="InterPro" id="IPR041588">
    <property type="entry name" value="Integrase_H2C2"/>
</dbReference>
<dbReference type="GO" id="GO:0003964">
    <property type="term" value="F:RNA-directed DNA polymerase activity"/>
    <property type="evidence" value="ECO:0007669"/>
    <property type="project" value="UniProtKB-KW"/>
</dbReference>
<evidence type="ECO:0000259" key="3">
    <source>
        <dbReference type="Pfam" id="PF24626"/>
    </source>
</evidence>
<dbReference type="InterPro" id="IPR043128">
    <property type="entry name" value="Rev_trsase/Diguanyl_cyclase"/>
</dbReference>
<dbReference type="Pfam" id="PF24626">
    <property type="entry name" value="SH3_Tf2-1"/>
    <property type="match status" value="1"/>
</dbReference>
<keyword evidence="4" id="KW-0808">Transferase</keyword>
<reference evidence="4" key="1">
    <citation type="submission" date="2020-06" db="EMBL/GenBank/DDBJ databases">
        <authorList>
            <person name="Li T."/>
            <person name="Hu X."/>
            <person name="Zhang T."/>
            <person name="Song X."/>
            <person name="Zhang H."/>
            <person name="Dai N."/>
            <person name="Sheng W."/>
            <person name="Hou X."/>
            <person name="Wei L."/>
        </authorList>
    </citation>
    <scope>NUCLEOTIDE SEQUENCE</scope>
    <source>
        <strain evidence="4">KEN1</strain>
        <tissue evidence="4">Leaf</tissue>
    </source>
</reference>
<organism evidence="4">
    <name type="scientific">Sesamum latifolium</name>
    <dbReference type="NCBI Taxonomy" id="2727402"/>
    <lineage>
        <taxon>Eukaryota</taxon>
        <taxon>Viridiplantae</taxon>
        <taxon>Streptophyta</taxon>
        <taxon>Embryophyta</taxon>
        <taxon>Tracheophyta</taxon>
        <taxon>Spermatophyta</taxon>
        <taxon>Magnoliopsida</taxon>
        <taxon>eudicotyledons</taxon>
        <taxon>Gunneridae</taxon>
        <taxon>Pentapetalae</taxon>
        <taxon>asterids</taxon>
        <taxon>lamiids</taxon>
        <taxon>Lamiales</taxon>
        <taxon>Pedaliaceae</taxon>
        <taxon>Sesamum</taxon>
    </lineage>
</organism>
<dbReference type="Gene3D" id="3.30.70.270">
    <property type="match status" value="1"/>
</dbReference>
<evidence type="ECO:0000313" key="4">
    <source>
        <dbReference type="EMBL" id="KAL0444497.1"/>
    </source>
</evidence>
<dbReference type="SUPFAM" id="SSF56672">
    <property type="entry name" value="DNA/RNA polymerases"/>
    <property type="match status" value="1"/>
</dbReference>
<gene>
    <name evidence="4" type="ORF">Slati_2172400</name>
</gene>
<dbReference type="PANTHER" id="PTHR24559:SF450">
    <property type="entry name" value="RNA-DIRECTED DNA POLYMERASE HOMOLOG"/>
    <property type="match status" value="1"/>
</dbReference>
<dbReference type="AlphaFoldDB" id="A0AAW2WVC7"/>
<protein>
    <submittedName>
        <fullName evidence="4">RNA-directed DNA polymerase</fullName>
    </submittedName>
</protein>
<accession>A0AAW2WVC7</accession>
<name>A0AAW2WVC7_9LAMI</name>
<dbReference type="EMBL" id="JACGWN010000007">
    <property type="protein sequence ID" value="KAL0444497.1"/>
    <property type="molecule type" value="Genomic_DNA"/>
</dbReference>